<evidence type="ECO:0000256" key="5">
    <source>
        <dbReference type="SAM" id="SignalP"/>
    </source>
</evidence>
<dbReference type="InterPro" id="IPR000215">
    <property type="entry name" value="Serpin_fam"/>
</dbReference>
<evidence type="ECO:0000256" key="4">
    <source>
        <dbReference type="RuleBase" id="RU000411"/>
    </source>
</evidence>
<dbReference type="PANTHER" id="PTHR11461:SF211">
    <property type="entry name" value="GH10112P-RELATED"/>
    <property type="match status" value="1"/>
</dbReference>
<dbReference type="InterPro" id="IPR023795">
    <property type="entry name" value="Serpin_CS"/>
</dbReference>
<evidence type="ECO:0000256" key="1">
    <source>
        <dbReference type="ARBA" id="ARBA00009500"/>
    </source>
</evidence>
<dbReference type="InterPro" id="IPR023796">
    <property type="entry name" value="Serpin_dom"/>
</dbReference>
<accession>A0A9P0APG2</accession>
<evidence type="ECO:0000256" key="2">
    <source>
        <dbReference type="ARBA" id="ARBA00022690"/>
    </source>
</evidence>
<dbReference type="GO" id="GO:0004867">
    <property type="term" value="F:serine-type endopeptidase inhibitor activity"/>
    <property type="evidence" value="ECO:0007669"/>
    <property type="project" value="UniProtKB-KW"/>
</dbReference>
<dbReference type="AlphaFoldDB" id="A0A9P0APG2"/>
<gene>
    <name evidence="7" type="ORF">BEMITA_LOCUS14347</name>
</gene>
<keyword evidence="8" id="KW-1185">Reference proteome</keyword>
<dbReference type="Proteomes" id="UP001152759">
    <property type="component" value="Chromosome 9"/>
</dbReference>
<keyword evidence="3" id="KW-0722">Serine protease inhibitor</keyword>
<dbReference type="InterPro" id="IPR036186">
    <property type="entry name" value="Serpin_sf"/>
</dbReference>
<reference evidence="7" key="1">
    <citation type="submission" date="2021-12" db="EMBL/GenBank/DDBJ databases">
        <authorList>
            <person name="King R."/>
        </authorList>
    </citation>
    <scope>NUCLEOTIDE SEQUENCE</scope>
</reference>
<proteinExistence type="inferred from homology"/>
<dbReference type="GO" id="GO:0005615">
    <property type="term" value="C:extracellular space"/>
    <property type="evidence" value="ECO:0007669"/>
    <property type="project" value="InterPro"/>
</dbReference>
<feature type="chain" id="PRO_5040162028" description="Serpin domain-containing protein" evidence="5">
    <location>
        <begin position="27"/>
        <end position="466"/>
    </location>
</feature>
<sequence length="466" mass="52527">MATRNPTACYLLLTICLNFLVIMAKANQTEVSDVGFKNFVQSVNDIEAKLGKQLHGKDENSVICVPSAQILLGLLYAGAGGQTASELESLFGVDNKQLETLANFQKFTSHLEVPEIKIANTGYVAKDLELKKEFVEKGQKYFNVTVSQLDFTKKVEAAKTINSWVESKTEKLIKDLIKADDLSGDAKLVLLNAIYFKGKWAHPFKHHDTRDADFYLTKDKTIKVKQMAQTSRFQYAEDADYKYLIMPYKGSKLSMMIILPKDHETFEKKDISKANLSSLKFEEFRVQVQLPKFKIESTIDWIDILKEKIPTAFDGRANLQGISDTKLFVSKMIQKAFIKVDEEGTEAAAATAMIASRGLVFPDETFICDRPFYYHVRADVGAENHIDLFSGVVIQPFFPDDETDSVSRDSMYEDSNSMAVEFFSMPIPEPPPKPFHVDRPFYYSVRAETASGSIDLFQGVAPMPHD</sequence>
<dbReference type="EMBL" id="OU963870">
    <property type="protein sequence ID" value="CAH0396259.1"/>
    <property type="molecule type" value="Genomic_DNA"/>
</dbReference>
<evidence type="ECO:0000313" key="7">
    <source>
        <dbReference type="EMBL" id="CAH0396259.1"/>
    </source>
</evidence>
<comment type="similarity">
    <text evidence="1 4">Belongs to the serpin family.</text>
</comment>
<dbReference type="SMART" id="SM00093">
    <property type="entry name" value="SERPIN"/>
    <property type="match status" value="1"/>
</dbReference>
<dbReference type="Gene3D" id="2.30.39.10">
    <property type="entry name" value="Alpha-1-antitrypsin, domain 1"/>
    <property type="match status" value="1"/>
</dbReference>
<dbReference type="PROSITE" id="PS00284">
    <property type="entry name" value="SERPIN"/>
    <property type="match status" value="1"/>
</dbReference>
<name>A0A9P0APG2_BEMTA</name>
<dbReference type="CDD" id="cd19601">
    <property type="entry name" value="serpin42Da-like"/>
    <property type="match status" value="1"/>
</dbReference>
<organism evidence="7 8">
    <name type="scientific">Bemisia tabaci</name>
    <name type="common">Sweetpotato whitefly</name>
    <name type="synonym">Aleurodes tabaci</name>
    <dbReference type="NCBI Taxonomy" id="7038"/>
    <lineage>
        <taxon>Eukaryota</taxon>
        <taxon>Metazoa</taxon>
        <taxon>Ecdysozoa</taxon>
        <taxon>Arthropoda</taxon>
        <taxon>Hexapoda</taxon>
        <taxon>Insecta</taxon>
        <taxon>Pterygota</taxon>
        <taxon>Neoptera</taxon>
        <taxon>Paraneoptera</taxon>
        <taxon>Hemiptera</taxon>
        <taxon>Sternorrhyncha</taxon>
        <taxon>Aleyrodoidea</taxon>
        <taxon>Aleyrodidae</taxon>
        <taxon>Aleyrodinae</taxon>
        <taxon>Bemisia</taxon>
    </lineage>
</organism>
<feature type="domain" description="Serpin" evidence="6">
    <location>
        <begin position="48"/>
        <end position="396"/>
    </location>
</feature>
<dbReference type="InterPro" id="IPR042185">
    <property type="entry name" value="Serpin_sf_2"/>
</dbReference>
<dbReference type="Pfam" id="PF00079">
    <property type="entry name" value="Serpin"/>
    <property type="match status" value="1"/>
</dbReference>
<dbReference type="InterPro" id="IPR042178">
    <property type="entry name" value="Serpin_sf_1"/>
</dbReference>
<evidence type="ECO:0000259" key="6">
    <source>
        <dbReference type="SMART" id="SM00093"/>
    </source>
</evidence>
<evidence type="ECO:0000256" key="3">
    <source>
        <dbReference type="ARBA" id="ARBA00022900"/>
    </source>
</evidence>
<keyword evidence="2" id="KW-0646">Protease inhibitor</keyword>
<keyword evidence="5" id="KW-0732">Signal</keyword>
<feature type="signal peptide" evidence="5">
    <location>
        <begin position="1"/>
        <end position="26"/>
    </location>
</feature>
<dbReference type="Gene3D" id="3.30.497.10">
    <property type="entry name" value="Antithrombin, subunit I, domain 2"/>
    <property type="match status" value="1"/>
</dbReference>
<protein>
    <recommendedName>
        <fullName evidence="6">Serpin domain-containing protein</fullName>
    </recommendedName>
</protein>
<dbReference type="PANTHER" id="PTHR11461">
    <property type="entry name" value="SERINE PROTEASE INHIBITOR, SERPIN"/>
    <property type="match status" value="1"/>
</dbReference>
<evidence type="ECO:0000313" key="8">
    <source>
        <dbReference type="Proteomes" id="UP001152759"/>
    </source>
</evidence>
<dbReference type="SUPFAM" id="SSF56574">
    <property type="entry name" value="Serpins"/>
    <property type="match status" value="1"/>
</dbReference>